<dbReference type="SUPFAM" id="SSF52402">
    <property type="entry name" value="Adenine nucleotide alpha hydrolases-like"/>
    <property type="match status" value="1"/>
</dbReference>
<dbReference type="RefSeq" id="XP_016594104.1">
    <property type="nucleotide sequence ID" value="XM_016746910.1"/>
</dbReference>
<dbReference type="InterPro" id="IPR050795">
    <property type="entry name" value="Asn_Synthetase"/>
</dbReference>
<evidence type="ECO:0000256" key="1">
    <source>
        <dbReference type="ARBA" id="ARBA00022741"/>
    </source>
</evidence>
<dbReference type="OrthoDB" id="409189at2759"/>
<accession>A0A0A2IM88</accession>
<feature type="domain" description="Asparagine synthetase" evidence="3">
    <location>
        <begin position="11"/>
        <end position="165"/>
    </location>
</feature>
<comment type="caution">
    <text evidence="4">The sequence shown here is derived from an EMBL/GenBank/DDBJ whole genome shotgun (WGS) entry which is preliminary data.</text>
</comment>
<dbReference type="GO" id="GO:0006529">
    <property type="term" value="P:asparagine biosynthetic process"/>
    <property type="evidence" value="ECO:0007669"/>
    <property type="project" value="InterPro"/>
</dbReference>
<dbReference type="VEuPathDB" id="FungiDB:PEXP_056640"/>
<dbReference type="PANTHER" id="PTHR11772">
    <property type="entry name" value="ASPARAGINE SYNTHETASE"/>
    <property type="match status" value="1"/>
</dbReference>
<reference evidence="4 5" key="1">
    <citation type="journal article" date="2015" name="Mol. Plant Microbe Interact.">
        <title>Genome, transcriptome, and functional analyses of Penicillium expansum provide new insights into secondary metabolism and pathogenicity.</title>
        <authorList>
            <person name="Ballester A.R."/>
            <person name="Marcet-Houben M."/>
            <person name="Levin E."/>
            <person name="Sela N."/>
            <person name="Selma-Lazaro C."/>
            <person name="Carmona L."/>
            <person name="Wisniewski M."/>
            <person name="Droby S."/>
            <person name="Gonzalez-Candelas L."/>
            <person name="Gabaldon T."/>
        </authorList>
    </citation>
    <scope>NUCLEOTIDE SEQUENCE [LARGE SCALE GENOMIC DNA]</scope>
    <source>
        <strain evidence="4 5">MD-8</strain>
    </source>
</reference>
<dbReference type="InterPro" id="IPR014729">
    <property type="entry name" value="Rossmann-like_a/b/a_fold"/>
</dbReference>
<keyword evidence="2" id="KW-0067">ATP-binding</keyword>
<dbReference type="PANTHER" id="PTHR11772:SF17">
    <property type="entry name" value="ASPARAGINE SYNTHETASE (EUROFUNG)"/>
    <property type="match status" value="1"/>
</dbReference>
<protein>
    <submittedName>
        <fullName evidence="4">Asparagine synthase</fullName>
    </submittedName>
</protein>
<keyword evidence="1" id="KW-0547">Nucleotide-binding</keyword>
<dbReference type="AlphaFoldDB" id="A0A0A2IM88"/>
<evidence type="ECO:0000313" key="5">
    <source>
        <dbReference type="Proteomes" id="UP000030143"/>
    </source>
</evidence>
<dbReference type="Proteomes" id="UP000030143">
    <property type="component" value="Unassembled WGS sequence"/>
</dbReference>
<dbReference type="PhylomeDB" id="A0A0A2IM88"/>
<name>A0A0A2IM88_PENEN</name>
<proteinExistence type="predicted"/>
<dbReference type="InterPro" id="IPR001962">
    <property type="entry name" value="Asn_synthase"/>
</dbReference>
<evidence type="ECO:0000259" key="3">
    <source>
        <dbReference type="Pfam" id="PF00733"/>
    </source>
</evidence>
<dbReference type="Pfam" id="PF00733">
    <property type="entry name" value="Asn_synthase"/>
    <property type="match status" value="1"/>
</dbReference>
<organism evidence="4 5">
    <name type="scientific">Penicillium expansum</name>
    <name type="common">Blue mold rot fungus</name>
    <dbReference type="NCBI Taxonomy" id="27334"/>
    <lineage>
        <taxon>Eukaryota</taxon>
        <taxon>Fungi</taxon>
        <taxon>Dikarya</taxon>
        <taxon>Ascomycota</taxon>
        <taxon>Pezizomycotina</taxon>
        <taxon>Eurotiomycetes</taxon>
        <taxon>Eurotiomycetidae</taxon>
        <taxon>Eurotiales</taxon>
        <taxon>Aspergillaceae</taxon>
        <taxon>Penicillium</taxon>
    </lineage>
</organism>
<dbReference type="GO" id="GO:0005829">
    <property type="term" value="C:cytosol"/>
    <property type="evidence" value="ECO:0007669"/>
    <property type="project" value="TreeGrafter"/>
</dbReference>
<dbReference type="GO" id="GO:0005524">
    <property type="term" value="F:ATP binding"/>
    <property type="evidence" value="ECO:0007669"/>
    <property type="project" value="UniProtKB-KW"/>
</dbReference>
<keyword evidence="5" id="KW-1185">Reference proteome</keyword>
<evidence type="ECO:0000313" key="4">
    <source>
        <dbReference type="EMBL" id="KGO51095.1"/>
    </source>
</evidence>
<dbReference type="GeneID" id="27682330"/>
<evidence type="ECO:0000256" key="2">
    <source>
        <dbReference type="ARBA" id="ARBA00022840"/>
    </source>
</evidence>
<dbReference type="EMBL" id="JQFZ01000310">
    <property type="protein sequence ID" value="KGO51095.1"/>
    <property type="molecule type" value="Genomic_DNA"/>
</dbReference>
<sequence>MVFPLFDNLCVPIGVYLSGGIDSSAIGGMVTEISRKEHVKLGNEETSRVTCFSVAFLETSGYDESHVAERTAEWLRVKTIKKIITEDTLAEDFEDAVFHCEHHHYDLNSVAKFAPSTLPQELGINVVLTGEGSDEHFAGYPCFHVEFLREADGASPDSELTKNGELRENLFKSAQQEMKGIWERVGGTVLDNVPAPQSSAGPGAFDTCDTLLA</sequence>
<gene>
    <name evidence="4" type="ORF">PEX2_096400</name>
</gene>
<dbReference type="GO" id="GO:0004066">
    <property type="term" value="F:asparagine synthase (glutamine-hydrolyzing) activity"/>
    <property type="evidence" value="ECO:0007669"/>
    <property type="project" value="InterPro"/>
</dbReference>
<dbReference type="HOGENOM" id="CLU_1294799_0_0_1"/>
<dbReference type="Gene3D" id="3.40.50.620">
    <property type="entry name" value="HUPs"/>
    <property type="match status" value="1"/>
</dbReference>
<dbReference type="STRING" id="27334.A0A0A2IM88"/>
<dbReference type="CDD" id="cd01991">
    <property type="entry name" value="Asn_synthase_B_C"/>
    <property type="match status" value="1"/>
</dbReference>